<protein>
    <recommendedName>
        <fullName evidence="6 10">Molybdopterin molybdenumtransferase</fullName>
        <ecNumber evidence="5 10">2.10.1.1</ecNumber>
    </recommendedName>
</protein>
<dbReference type="SUPFAM" id="SSF63867">
    <property type="entry name" value="MoeA C-terminal domain-like"/>
    <property type="match status" value="1"/>
</dbReference>
<dbReference type="Proteomes" id="UP000184251">
    <property type="component" value="Unassembled WGS sequence"/>
</dbReference>
<dbReference type="SUPFAM" id="SSF63882">
    <property type="entry name" value="MoeA N-terminal region -like"/>
    <property type="match status" value="1"/>
</dbReference>
<dbReference type="FunFam" id="2.40.340.10:FF:000005">
    <property type="entry name" value="Molybdopterin molybdenumtransferase MoeA"/>
    <property type="match status" value="1"/>
</dbReference>
<dbReference type="AlphaFoldDB" id="A0A1M4TNJ3"/>
<dbReference type="OrthoDB" id="9804758at2"/>
<dbReference type="InterPro" id="IPR005111">
    <property type="entry name" value="MoeA_C_domain_IV"/>
</dbReference>
<dbReference type="Gene3D" id="3.40.980.10">
    <property type="entry name" value="MoaB/Mog-like domain"/>
    <property type="match status" value="1"/>
</dbReference>
<sequence length="636" mass="69400">MKYSYLDNKELGSAVDEFIESLRESDFYLGEEEVQVSDALDRIVSQAVFAGISAPHYYACAMDGIAVTAKDTFGATDTTPVMLKRHRDFETVDTGDPLPEDKDAVIMVEDVIVLDKDTVKIHAAASPWQHVRQIGEDICQDEMILPSNTKIEPAAIGAMLAGGIGRVKVCKKPVIGLIPTGDEIVSPRPNPKAGEIIEFNTSIFSAMAQKWGVEAKIYPIVVDNLEMIKESLVMACEECDLVVLNAGSSAGREDYASKAIEETGRVYTHGIAIRPGKPTILGIVGGKAVIGVPGYPVSGIIVMEKVVKKVLENMIKSPLSQGEKLEANLSRRVMSSLKYQEFVRMKLGKVKDRFIATPLNRGAGVVTSFVKADGLLEIPLNKEGIEVGEKVEITLLRSKEDIENTLLINGSHDPLIDQAHDLLKRKDYTKHISSSHVGSMGGIMAVKRGETHLAGIHLLDEATGEYNKAYVNRYLKNSGACIIKGVKRSQGLMVARGNPMGINDIKDLADKKARYVNRQKGSGTRVLLDYLLGISRVDEEKIYGYDREELTHLSVAVQIASGSADAGLGIYSAAKVYGLDFVPVCWERYDFITARELLDDEKVAGFAEILKSDELKAALDKLGGYETSGIGEVEYL</sequence>
<dbReference type="Pfam" id="PF03454">
    <property type="entry name" value="MoeA_C"/>
    <property type="match status" value="1"/>
</dbReference>
<dbReference type="UniPathway" id="UPA00344"/>
<dbReference type="PANTHER" id="PTHR10192:SF16">
    <property type="entry name" value="MOLYBDOPTERIN MOLYBDENUMTRANSFERASE"/>
    <property type="match status" value="1"/>
</dbReference>
<evidence type="ECO:0000256" key="5">
    <source>
        <dbReference type="ARBA" id="ARBA00013269"/>
    </source>
</evidence>
<feature type="domain" description="MoaB/Mog" evidence="11">
    <location>
        <begin position="176"/>
        <end position="313"/>
    </location>
</feature>
<evidence type="ECO:0000313" key="12">
    <source>
        <dbReference type="EMBL" id="SHE46079.1"/>
    </source>
</evidence>
<dbReference type="SUPFAM" id="SSF53850">
    <property type="entry name" value="Periplasmic binding protein-like II"/>
    <property type="match status" value="1"/>
</dbReference>
<evidence type="ECO:0000256" key="7">
    <source>
        <dbReference type="ARBA" id="ARBA00022505"/>
    </source>
</evidence>
<dbReference type="GO" id="GO:0061599">
    <property type="term" value="F:molybdopterin molybdotransferase activity"/>
    <property type="evidence" value="ECO:0007669"/>
    <property type="project" value="UniProtKB-UniRule"/>
</dbReference>
<evidence type="ECO:0000256" key="8">
    <source>
        <dbReference type="ARBA" id="ARBA00023150"/>
    </source>
</evidence>
<evidence type="ECO:0000259" key="11">
    <source>
        <dbReference type="SMART" id="SM00852"/>
    </source>
</evidence>
<dbReference type="EC" id="2.10.1.1" evidence="5 10"/>
<dbReference type="RefSeq" id="WP_073269548.1">
    <property type="nucleotide sequence ID" value="NZ_FQTU01000002.1"/>
</dbReference>
<comment type="function">
    <text evidence="1 10">Catalyzes the insertion of molybdate into adenylated molybdopterin with the concomitant release of AMP.</text>
</comment>
<keyword evidence="10" id="KW-0460">Magnesium</keyword>
<dbReference type="PANTHER" id="PTHR10192">
    <property type="entry name" value="MOLYBDOPTERIN BIOSYNTHESIS PROTEIN"/>
    <property type="match status" value="1"/>
</dbReference>
<gene>
    <name evidence="12" type="ORF">SAMN02746064_00559</name>
</gene>
<dbReference type="PROSITE" id="PS01079">
    <property type="entry name" value="MOCF_BIOSYNTHESIS_2"/>
    <property type="match status" value="1"/>
</dbReference>
<comment type="function">
    <text evidence="2">May be involved in the biosynthesis of molybdopterin.</text>
</comment>
<dbReference type="InterPro" id="IPR036425">
    <property type="entry name" value="MoaB/Mog-like_dom_sf"/>
</dbReference>
<proteinExistence type="inferred from homology"/>
<dbReference type="InterPro" id="IPR008284">
    <property type="entry name" value="MoCF_biosynth_CS"/>
</dbReference>
<dbReference type="SUPFAM" id="SSF53218">
    <property type="entry name" value="Molybdenum cofactor biosynthesis proteins"/>
    <property type="match status" value="1"/>
</dbReference>
<dbReference type="CDD" id="cd00887">
    <property type="entry name" value="MoeA"/>
    <property type="match status" value="1"/>
</dbReference>
<dbReference type="Pfam" id="PF12727">
    <property type="entry name" value="PBP_like"/>
    <property type="match status" value="1"/>
</dbReference>
<keyword evidence="7 10" id="KW-0500">Molybdenum</keyword>
<dbReference type="NCBIfam" id="NF011068">
    <property type="entry name" value="PRK14498.1"/>
    <property type="match status" value="1"/>
</dbReference>
<dbReference type="Gene3D" id="2.40.340.10">
    <property type="entry name" value="MoeA, C-terminal, domain IV"/>
    <property type="match status" value="1"/>
</dbReference>
<comment type="catalytic activity">
    <reaction evidence="9">
        <text>adenylyl-molybdopterin + molybdate = Mo-molybdopterin + AMP + H(+)</text>
        <dbReference type="Rhea" id="RHEA:35047"/>
        <dbReference type="ChEBI" id="CHEBI:15378"/>
        <dbReference type="ChEBI" id="CHEBI:36264"/>
        <dbReference type="ChEBI" id="CHEBI:62727"/>
        <dbReference type="ChEBI" id="CHEBI:71302"/>
        <dbReference type="ChEBI" id="CHEBI:456215"/>
        <dbReference type="EC" id="2.10.1.1"/>
    </reaction>
</comment>
<evidence type="ECO:0000313" key="13">
    <source>
        <dbReference type="Proteomes" id="UP000184251"/>
    </source>
</evidence>
<dbReference type="EMBL" id="FQTU01000002">
    <property type="protein sequence ID" value="SHE46079.1"/>
    <property type="molecule type" value="Genomic_DNA"/>
</dbReference>
<dbReference type="InterPro" id="IPR038987">
    <property type="entry name" value="MoeA-like"/>
</dbReference>
<keyword evidence="10" id="KW-0479">Metal-binding</keyword>
<dbReference type="SMART" id="SM00852">
    <property type="entry name" value="MoCF_biosynth"/>
    <property type="match status" value="1"/>
</dbReference>
<reference evidence="12 13" key="1">
    <citation type="submission" date="2016-11" db="EMBL/GenBank/DDBJ databases">
        <authorList>
            <person name="Jaros S."/>
            <person name="Januszkiewicz K."/>
            <person name="Wedrychowicz H."/>
        </authorList>
    </citation>
    <scope>NUCLEOTIDE SEQUENCE [LARGE SCALE GENOMIC DNA]</scope>
    <source>
        <strain evidence="12 13">DSM 14828</strain>
    </source>
</reference>
<evidence type="ECO:0000256" key="2">
    <source>
        <dbReference type="ARBA" id="ARBA00003487"/>
    </source>
</evidence>
<dbReference type="STRING" id="1120975.SAMN02746064_00559"/>
<dbReference type="InterPro" id="IPR036688">
    <property type="entry name" value="MoeA_C_domain_IV_sf"/>
</dbReference>
<comment type="cofactor">
    <cofactor evidence="10">
        <name>Mg(2+)</name>
        <dbReference type="ChEBI" id="CHEBI:18420"/>
    </cofactor>
</comment>
<comment type="similarity">
    <text evidence="4 10">Belongs to the MoeA family.</text>
</comment>
<dbReference type="InterPro" id="IPR005110">
    <property type="entry name" value="MoeA_linker/N"/>
</dbReference>
<evidence type="ECO:0000256" key="10">
    <source>
        <dbReference type="RuleBase" id="RU365090"/>
    </source>
</evidence>
<comment type="pathway">
    <text evidence="3 10">Cofactor biosynthesis; molybdopterin biosynthesis.</text>
</comment>
<dbReference type="GO" id="GO:0005829">
    <property type="term" value="C:cytosol"/>
    <property type="evidence" value="ECO:0007669"/>
    <property type="project" value="TreeGrafter"/>
</dbReference>
<keyword evidence="10" id="KW-0808">Transferase</keyword>
<dbReference type="InterPro" id="IPR036135">
    <property type="entry name" value="MoeA_linker/N_sf"/>
</dbReference>
<dbReference type="Pfam" id="PF03453">
    <property type="entry name" value="MoeA_N"/>
    <property type="match status" value="1"/>
</dbReference>
<dbReference type="Pfam" id="PF00994">
    <property type="entry name" value="MoCF_biosynth"/>
    <property type="match status" value="1"/>
</dbReference>
<evidence type="ECO:0000256" key="9">
    <source>
        <dbReference type="ARBA" id="ARBA00047317"/>
    </source>
</evidence>
<dbReference type="Gene3D" id="3.90.105.10">
    <property type="entry name" value="Molybdopterin biosynthesis moea protein, domain 2"/>
    <property type="match status" value="1"/>
</dbReference>
<evidence type="ECO:0000256" key="1">
    <source>
        <dbReference type="ARBA" id="ARBA00002901"/>
    </source>
</evidence>
<organism evidence="12 13">
    <name type="scientific">Alkalibacter saccharofermentans DSM 14828</name>
    <dbReference type="NCBI Taxonomy" id="1120975"/>
    <lineage>
        <taxon>Bacteria</taxon>
        <taxon>Bacillati</taxon>
        <taxon>Bacillota</taxon>
        <taxon>Clostridia</taxon>
        <taxon>Eubacteriales</taxon>
        <taxon>Eubacteriaceae</taxon>
        <taxon>Alkalibacter</taxon>
    </lineage>
</organism>
<dbReference type="Gene3D" id="2.170.190.11">
    <property type="entry name" value="Molybdopterin biosynthesis moea protein, domain 3"/>
    <property type="match status" value="1"/>
</dbReference>
<dbReference type="GO" id="GO:0046872">
    <property type="term" value="F:metal ion binding"/>
    <property type="evidence" value="ECO:0007669"/>
    <property type="project" value="UniProtKB-UniRule"/>
</dbReference>
<name>A0A1M4TNJ3_9FIRM</name>
<dbReference type="GO" id="GO:0006777">
    <property type="term" value="P:Mo-molybdopterin cofactor biosynthetic process"/>
    <property type="evidence" value="ECO:0007669"/>
    <property type="project" value="UniProtKB-UniRule"/>
</dbReference>
<evidence type="ECO:0000256" key="3">
    <source>
        <dbReference type="ARBA" id="ARBA00005046"/>
    </source>
</evidence>
<keyword evidence="13" id="KW-1185">Reference proteome</keyword>
<evidence type="ECO:0000256" key="4">
    <source>
        <dbReference type="ARBA" id="ARBA00010763"/>
    </source>
</evidence>
<keyword evidence="8 10" id="KW-0501">Molybdenum cofactor biosynthesis</keyword>
<dbReference type="InterPro" id="IPR024370">
    <property type="entry name" value="PBP_domain"/>
</dbReference>
<evidence type="ECO:0000256" key="6">
    <source>
        <dbReference type="ARBA" id="ARBA00021108"/>
    </source>
</evidence>
<dbReference type="InterPro" id="IPR001453">
    <property type="entry name" value="MoaB/Mog_dom"/>
</dbReference>
<accession>A0A1M4TNJ3</accession>